<name>A0A2U7UB60_9VIRU</name>
<gene>
    <name evidence="2" type="ORF">pneo_cds_86</name>
</gene>
<dbReference type="KEGG" id="vg:36842406"/>
<reference evidence="2" key="1">
    <citation type="journal article" date="2018" name="Nat. Commun.">
        <title>Diversity and evolution of the emerging Pandoraviridae family.</title>
        <authorList>
            <person name="Legendre M."/>
            <person name="Fabre E."/>
            <person name="Poirot O."/>
            <person name="Jeudy S."/>
            <person name="Lartigue A."/>
            <person name="Alempic J.M."/>
            <person name="Beucher L."/>
            <person name="Philippe N."/>
            <person name="Bertaux L."/>
            <person name="Christo-Foroux E."/>
            <person name="Labadie K."/>
            <person name="Coute Y."/>
            <person name="Abergel C."/>
            <person name="Claverie J.M."/>
        </authorList>
    </citation>
    <scope>NUCLEOTIDE SEQUENCE [LARGE SCALE GENOMIC DNA]</scope>
    <source>
        <strain evidence="2">Neocaledonia</strain>
    </source>
</reference>
<feature type="compositionally biased region" description="Acidic residues" evidence="1">
    <location>
        <begin position="320"/>
        <end position="337"/>
    </location>
</feature>
<feature type="region of interest" description="Disordered" evidence="1">
    <location>
        <begin position="417"/>
        <end position="451"/>
    </location>
</feature>
<evidence type="ECO:0008006" key="3">
    <source>
        <dbReference type="Google" id="ProtNLM"/>
    </source>
</evidence>
<protein>
    <recommendedName>
        <fullName evidence="3">F-box domain containing protein</fullName>
    </recommendedName>
</protein>
<evidence type="ECO:0000313" key="2">
    <source>
        <dbReference type="EMBL" id="AVK75693.1"/>
    </source>
</evidence>
<organism evidence="2">
    <name type="scientific">Pandoravirus neocaledonia</name>
    <dbReference type="NCBI Taxonomy" id="2107708"/>
    <lineage>
        <taxon>Viruses</taxon>
        <taxon>Pandoravirus</taxon>
    </lineage>
</organism>
<dbReference type="Proteomes" id="UP000249287">
    <property type="component" value="Segment"/>
</dbReference>
<feature type="region of interest" description="Disordered" evidence="1">
    <location>
        <begin position="316"/>
        <end position="339"/>
    </location>
</feature>
<dbReference type="RefSeq" id="YP_009481696.1">
    <property type="nucleotide sequence ID" value="NC_037666.1"/>
</dbReference>
<sequence length="654" mass="71639">MRCLLFLLFTLLLHCLCIAVTIFLWQELRHDTWTDEPDRRKNRRARAMTTLLDLPPEALCLVLAQLDRHADVAAAGATCSFMHAIYGAAKRERMHADQMAARASMDGFVDAWEAISFGWGDSAVEWRLKQADARVRARATTDGNATDGRTHTDARCCYRSRPTSGADAQLYGACTLRPDWSLHGALPDGTHDFVCDGCARVVGAHLDDSHHAKWPMVRVHLDDPHVWTSQGLGVPAAYVATPRVNSIRIPDDMEAWIDPVAAKRLDDDMDRAMQLLDIEYGGAGGACYDDYESYDDKDACDARAVASLGVMPRTIVQEDTGYDDSDDGESLGSDDDADYRVDVGGTTEGPLLDAHALMSLVDSFEKRTAAARCHAPLPPPLPHVPLKTPGDNSGDDETVRDIVNICDGRGGCDGGADTTDGDHDDDGFTSTQTDVNGAADDTYGGDANGDDTISGTYYDGHEEYDDDEEDGVGENCAVGEITLDTKRSARRHDPFRHLPHCGRYGWCVGDLHAPLVRIYNAATPMMGNLRAWLPIGMTQGRYRQAHRGAITRFALVCCDPASPLWGAAMAVKSVTDRWPCISWIPAADNVAAALAVYRRAVHDPHGPMTLREGFVHWLCTARRMPDPVKWSARRSNAISRGEPTLPGWTGFPRF</sequence>
<proteinExistence type="predicted"/>
<dbReference type="EMBL" id="MG011690">
    <property type="protein sequence ID" value="AVK75693.1"/>
    <property type="molecule type" value="Genomic_DNA"/>
</dbReference>
<dbReference type="GeneID" id="36842406"/>
<accession>A0A2U7UB60</accession>
<evidence type="ECO:0000256" key="1">
    <source>
        <dbReference type="SAM" id="MobiDB-lite"/>
    </source>
</evidence>